<dbReference type="Proteomes" id="UP000241964">
    <property type="component" value="Unassembled WGS sequence"/>
</dbReference>
<keyword evidence="2" id="KW-0812">Transmembrane</keyword>
<proteinExistence type="predicted"/>
<keyword evidence="1" id="KW-0175">Coiled coil</keyword>
<sequence>MKALNAAERSSSIVTFVAVYVLITAIPLYLAYMLGKNSKGGTGTGDTAQSQQELTDELVRLQSYIGVMEQRDSNQVNGQGSLALWEKWVADAERENKQFNGAIDQLESKNFKGYKKDIRNAVSIYLRRLYIERGARIVLEKHQRGIKSEVSEIHRLKMEVEQLKTANNGLQNTINVKDQLIASAQKSAGGGGGGGAQSKEPEWDLLFLFRDACSQKAQADILSTCNQMQKRRDLYSSARRNFQKITSEPVGYPLKREAREKLKQIDQLMARL</sequence>
<dbReference type="EMBL" id="PYAS01000008">
    <property type="protein sequence ID" value="PSL27425.1"/>
    <property type="molecule type" value="Genomic_DNA"/>
</dbReference>
<protein>
    <submittedName>
        <fullName evidence="3">Uncharacterized protein</fullName>
    </submittedName>
</protein>
<accession>A0A2P8G0K3</accession>
<organism evidence="3 4">
    <name type="scientific">Dyadobacter jiangsuensis</name>
    <dbReference type="NCBI Taxonomy" id="1591085"/>
    <lineage>
        <taxon>Bacteria</taxon>
        <taxon>Pseudomonadati</taxon>
        <taxon>Bacteroidota</taxon>
        <taxon>Cytophagia</taxon>
        <taxon>Cytophagales</taxon>
        <taxon>Spirosomataceae</taxon>
        <taxon>Dyadobacter</taxon>
    </lineage>
</organism>
<evidence type="ECO:0000313" key="3">
    <source>
        <dbReference type="EMBL" id="PSL27425.1"/>
    </source>
</evidence>
<dbReference type="AlphaFoldDB" id="A0A2P8G0K3"/>
<dbReference type="RefSeq" id="WP_106596817.1">
    <property type="nucleotide sequence ID" value="NZ_PYAS01000008.1"/>
</dbReference>
<evidence type="ECO:0000256" key="2">
    <source>
        <dbReference type="SAM" id="Phobius"/>
    </source>
</evidence>
<gene>
    <name evidence="3" type="ORF">CLV60_108283</name>
</gene>
<reference evidence="3 4" key="1">
    <citation type="submission" date="2018-03" db="EMBL/GenBank/DDBJ databases">
        <title>Genomic Encyclopedia of Archaeal and Bacterial Type Strains, Phase II (KMG-II): from individual species to whole genera.</title>
        <authorList>
            <person name="Goeker M."/>
        </authorList>
    </citation>
    <scope>NUCLEOTIDE SEQUENCE [LARGE SCALE GENOMIC DNA]</scope>
    <source>
        <strain evidence="3 4">DSM 29057</strain>
    </source>
</reference>
<comment type="caution">
    <text evidence="3">The sequence shown here is derived from an EMBL/GenBank/DDBJ whole genome shotgun (WGS) entry which is preliminary data.</text>
</comment>
<name>A0A2P8G0K3_9BACT</name>
<feature type="coiled-coil region" evidence="1">
    <location>
        <begin position="146"/>
        <end position="173"/>
    </location>
</feature>
<evidence type="ECO:0000313" key="4">
    <source>
        <dbReference type="Proteomes" id="UP000241964"/>
    </source>
</evidence>
<keyword evidence="2" id="KW-0472">Membrane</keyword>
<feature type="transmembrane region" description="Helical" evidence="2">
    <location>
        <begin position="12"/>
        <end position="32"/>
    </location>
</feature>
<keyword evidence="2" id="KW-1133">Transmembrane helix</keyword>
<evidence type="ECO:0000256" key="1">
    <source>
        <dbReference type="SAM" id="Coils"/>
    </source>
</evidence>
<keyword evidence="4" id="KW-1185">Reference proteome</keyword>